<dbReference type="PANTHER" id="PTHR34215:SF1">
    <property type="entry name" value="YLXR DOMAIN-CONTAINING PROTEIN"/>
    <property type="match status" value="1"/>
</dbReference>
<dbReference type="AlphaFoldDB" id="A0A9X4JSS2"/>
<dbReference type="EMBL" id="JAKOAV010000003">
    <property type="protein sequence ID" value="MDF9407284.1"/>
    <property type="molecule type" value="Genomic_DNA"/>
</dbReference>
<dbReference type="CDD" id="cd00279">
    <property type="entry name" value="YlxR"/>
    <property type="match status" value="1"/>
</dbReference>
<reference evidence="2" key="1">
    <citation type="submission" date="2022-02" db="EMBL/GenBank/DDBJ databases">
        <authorList>
            <person name="Leng L."/>
        </authorList>
    </citation>
    <scope>NUCLEOTIDE SEQUENCE</scope>
    <source>
        <strain evidence="2">JI</strain>
    </source>
</reference>
<dbReference type="Pfam" id="PF04296">
    <property type="entry name" value="YlxR"/>
    <property type="match status" value="1"/>
</dbReference>
<dbReference type="InterPro" id="IPR007393">
    <property type="entry name" value="YlxR_dom"/>
</dbReference>
<name>A0A9X4JSS2_9FIRM</name>
<dbReference type="InterPro" id="IPR035931">
    <property type="entry name" value="YlxR-like_sf"/>
</dbReference>
<dbReference type="RefSeq" id="WP_277442482.1">
    <property type="nucleotide sequence ID" value="NZ_JAKOAV010000003.1"/>
</dbReference>
<dbReference type="Proteomes" id="UP001154312">
    <property type="component" value="Unassembled WGS sequence"/>
</dbReference>
<evidence type="ECO:0000313" key="2">
    <source>
        <dbReference type="EMBL" id="MDF9407284.1"/>
    </source>
</evidence>
<dbReference type="PANTHER" id="PTHR34215">
    <property type="entry name" value="BLL0784 PROTEIN"/>
    <property type="match status" value="1"/>
</dbReference>
<dbReference type="InterPro" id="IPR037465">
    <property type="entry name" value="YlxR"/>
</dbReference>
<dbReference type="SUPFAM" id="SSF64376">
    <property type="entry name" value="YlxR-like"/>
    <property type="match status" value="1"/>
</dbReference>
<feature type="domain" description="YlxR" evidence="1">
    <location>
        <begin position="10"/>
        <end position="84"/>
    </location>
</feature>
<dbReference type="Gene3D" id="3.30.1230.10">
    <property type="entry name" value="YlxR-like"/>
    <property type="match status" value="1"/>
</dbReference>
<accession>A0A9X4JSS2</accession>
<gene>
    <name evidence="2" type="ORF">L7E55_02750</name>
</gene>
<dbReference type="NCBIfam" id="NF047356">
    <property type="entry name" value="RNA_bind_RnpM"/>
    <property type="match status" value="1"/>
</dbReference>
<sequence>MPKVKRIPQRMCVGCQEMKPKRQLIRLVRTPDETIEIDLTGKRSGRGAYICPGEDCLKRAIKGKKLERALKSPISSEVFDALEKELIKVSGR</sequence>
<evidence type="ECO:0000313" key="3">
    <source>
        <dbReference type="Proteomes" id="UP001154312"/>
    </source>
</evidence>
<organism evidence="2 3">
    <name type="scientific">Pelotomaculum isophthalicicum JI</name>
    <dbReference type="NCBI Taxonomy" id="947010"/>
    <lineage>
        <taxon>Bacteria</taxon>
        <taxon>Bacillati</taxon>
        <taxon>Bacillota</taxon>
        <taxon>Clostridia</taxon>
        <taxon>Eubacteriales</taxon>
        <taxon>Desulfotomaculaceae</taxon>
        <taxon>Pelotomaculum</taxon>
    </lineage>
</organism>
<keyword evidence="3" id="KW-1185">Reference proteome</keyword>
<protein>
    <submittedName>
        <fullName evidence="2">YlxR family protein</fullName>
    </submittedName>
</protein>
<comment type="caution">
    <text evidence="2">The sequence shown here is derived from an EMBL/GenBank/DDBJ whole genome shotgun (WGS) entry which is preliminary data.</text>
</comment>
<proteinExistence type="predicted"/>
<evidence type="ECO:0000259" key="1">
    <source>
        <dbReference type="Pfam" id="PF04296"/>
    </source>
</evidence>